<gene>
    <name evidence="1" type="ORF">LMG31841_00276</name>
</gene>
<reference evidence="1" key="1">
    <citation type="submission" date="2021-04" db="EMBL/GenBank/DDBJ databases">
        <authorList>
            <person name="Vanwijnsberghe S."/>
        </authorList>
    </citation>
    <scope>NUCLEOTIDE SEQUENCE</scope>
    <source>
        <strain evidence="1">LMG 31841</strain>
    </source>
</reference>
<proteinExistence type="predicted"/>
<evidence type="ECO:0000313" key="2">
    <source>
        <dbReference type="Proteomes" id="UP000789704"/>
    </source>
</evidence>
<keyword evidence="2" id="KW-1185">Reference proteome</keyword>
<dbReference type="RefSeq" id="WP_324250874.1">
    <property type="nucleotide sequence ID" value="NZ_CAJQZC010000001.1"/>
</dbReference>
<evidence type="ECO:0000313" key="1">
    <source>
        <dbReference type="EMBL" id="CAG4886856.1"/>
    </source>
</evidence>
<dbReference type="AlphaFoldDB" id="A0A9N8WZG0"/>
<organism evidence="1 2">
    <name type="scientific">Paraburkholderia saeva</name>
    <dbReference type="NCBI Taxonomy" id="2777537"/>
    <lineage>
        <taxon>Bacteria</taxon>
        <taxon>Pseudomonadati</taxon>
        <taxon>Pseudomonadota</taxon>
        <taxon>Betaproteobacteria</taxon>
        <taxon>Burkholderiales</taxon>
        <taxon>Burkholderiaceae</taxon>
        <taxon>Paraburkholderia</taxon>
    </lineage>
</organism>
<dbReference type="EMBL" id="CAJQZC010000001">
    <property type="protein sequence ID" value="CAG4886856.1"/>
    <property type="molecule type" value="Genomic_DNA"/>
</dbReference>
<protein>
    <submittedName>
        <fullName evidence="1">Uncharacterized protein</fullName>
    </submittedName>
</protein>
<name>A0A9N8WZG0_9BURK</name>
<comment type="caution">
    <text evidence="1">The sequence shown here is derived from an EMBL/GenBank/DDBJ whole genome shotgun (WGS) entry which is preliminary data.</text>
</comment>
<dbReference type="Proteomes" id="UP000789704">
    <property type="component" value="Unassembled WGS sequence"/>
</dbReference>
<accession>A0A9N8WZG0</accession>
<sequence length="67" mass="7425">MSQQTHNRPRFPMRRTLITPAALSMLEQVGLSPVALLDRHCGGDWGELVADDIAENELALLTGKRLL</sequence>